<reference evidence="1" key="1">
    <citation type="submission" date="2020-08" db="EMBL/GenBank/DDBJ databases">
        <title>Genome sequencing and assembly of the red palm weevil Rhynchophorus ferrugineus.</title>
        <authorList>
            <person name="Dias G.B."/>
            <person name="Bergman C.M."/>
            <person name="Manee M."/>
        </authorList>
    </citation>
    <scope>NUCLEOTIDE SEQUENCE</scope>
    <source>
        <strain evidence="1">AA-2017</strain>
        <tissue evidence="1">Whole larva</tissue>
    </source>
</reference>
<comment type="caution">
    <text evidence="1">The sequence shown here is derived from an EMBL/GenBank/DDBJ whole genome shotgun (WGS) entry which is preliminary data.</text>
</comment>
<organism evidence="1 2">
    <name type="scientific">Rhynchophorus ferrugineus</name>
    <name type="common">Red palm weevil</name>
    <name type="synonym">Curculio ferrugineus</name>
    <dbReference type="NCBI Taxonomy" id="354439"/>
    <lineage>
        <taxon>Eukaryota</taxon>
        <taxon>Metazoa</taxon>
        <taxon>Ecdysozoa</taxon>
        <taxon>Arthropoda</taxon>
        <taxon>Hexapoda</taxon>
        <taxon>Insecta</taxon>
        <taxon>Pterygota</taxon>
        <taxon>Neoptera</taxon>
        <taxon>Endopterygota</taxon>
        <taxon>Coleoptera</taxon>
        <taxon>Polyphaga</taxon>
        <taxon>Cucujiformia</taxon>
        <taxon>Curculionidae</taxon>
        <taxon>Dryophthorinae</taxon>
        <taxon>Rhynchophorus</taxon>
    </lineage>
</organism>
<dbReference type="Proteomes" id="UP000625711">
    <property type="component" value="Unassembled WGS sequence"/>
</dbReference>
<proteinExistence type="predicted"/>
<keyword evidence="2" id="KW-1185">Reference proteome</keyword>
<evidence type="ECO:0000313" key="1">
    <source>
        <dbReference type="EMBL" id="KAF7285194.1"/>
    </source>
</evidence>
<evidence type="ECO:0000313" key="2">
    <source>
        <dbReference type="Proteomes" id="UP000625711"/>
    </source>
</evidence>
<protein>
    <submittedName>
        <fullName evidence="1">Uncharacterized protein</fullName>
    </submittedName>
</protein>
<dbReference type="EMBL" id="JAACXV010000060">
    <property type="protein sequence ID" value="KAF7285194.1"/>
    <property type="molecule type" value="Genomic_DNA"/>
</dbReference>
<dbReference type="AlphaFoldDB" id="A0A834MN68"/>
<sequence length="119" mass="13574">MNLLSFNLALIPCLNIIRRPETSNDQLVIFLNADLIVLRSERASNRETKSNGSKNGKFHNYINIIFYVVRYEFIHDLRTGYFPGRQCVSPTMESRFGAAAKSTRSTVRLTIQWFGSVGV</sequence>
<accession>A0A834MN68</accession>
<name>A0A834MN68_RHYFE</name>
<gene>
    <name evidence="1" type="ORF">GWI33_011731</name>
</gene>